<dbReference type="Proteomes" id="UP001362899">
    <property type="component" value="Unassembled WGS sequence"/>
</dbReference>
<dbReference type="EMBL" id="BTGC01000008">
    <property type="protein sequence ID" value="GMM52087.1"/>
    <property type="molecule type" value="Genomic_DNA"/>
</dbReference>
<gene>
    <name evidence="4" type="ORF">DASB73_030500</name>
</gene>
<evidence type="ECO:0000313" key="4">
    <source>
        <dbReference type="EMBL" id="GMM52087.1"/>
    </source>
</evidence>
<comment type="similarity">
    <text evidence="1 2">Belongs to the endosulfine family.</text>
</comment>
<dbReference type="Pfam" id="PF04667">
    <property type="entry name" value="Endosulfine"/>
    <property type="match status" value="1"/>
</dbReference>
<organism evidence="4 5">
    <name type="scientific">Starmerella bacillaris</name>
    <name type="common">Yeast</name>
    <name type="synonym">Candida zemplinina</name>
    <dbReference type="NCBI Taxonomy" id="1247836"/>
    <lineage>
        <taxon>Eukaryota</taxon>
        <taxon>Fungi</taxon>
        <taxon>Dikarya</taxon>
        <taxon>Ascomycota</taxon>
        <taxon>Saccharomycotina</taxon>
        <taxon>Dipodascomycetes</taxon>
        <taxon>Dipodascales</taxon>
        <taxon>Trichomonascaceae</taxon>
        <taxon>Starmerella</taxon>
    </lineage>
</organism>
<evidence type="ECO:0000256" key="1">
    <source>
        <dbReference type="ARBA" id="ARBA00010520"/>
    </source>
</evidence>
<comment type="function">
    <text evidence="2">Plays an essential role in initiation of the G0 program by preventing the degradation of specific nutrient-regulated mRNAs via the 5'-3' mRNA decay pathway.</text>
</comment>
<name>A0AAV5RM68_STABA</name>
<evidence type="ECO:0000313" key="5">
    <source>
        <dbReference type="Proteomes" id="UP001362899"/>
    </source>
</evidence>
<dbReference type="AlphaFoldDB" id="A0AAV5RM68"/>
<accession>A0AAV5RM68</accession>
<dbReference type="InterPro" id="IPR006760">
    <property type="entry name" value="Endosulphine"/>
</dbReference>
<sequence length="108" mass="11735">MSERKDDELTALRKNIPLRADMLQNIRKQRKYFDSGDYAMSKAGKAPEPGLQTGSEHPDPETILHLSPLGGSGKASPVRRPSSLAQGSHVVRVAAARKSDPSNDEAIE</sequence>
<keyword evidence="5" id="KW-1185">Reference proteome</keyword>
<reference evidence="4 5" key="1">
    <citation type="journal article" date="2023" name="Elife">
        <title>Identification of key yeast species and microbe-microbe interactions impacting larval growth of Drosophila in the wild.</title>
        <authorList>
            <person name="Mure A."/>
            <person name="Sugiura Y."/>
            <person name="Maeda R."/>
            <person name="Honda K."/>
            <person name="Sakurai N."/>
            <person name="Takahashi Y."/>
            <person name="Watada M."/>
            <person name="Katoh T."/>
            <person name="Gotoh A."/>
            <person name="Gotoh Y."/>
            <person name="Taniguchi I."/>
            <person name="Nakamura K."/>
            <person name="Hayashi T."/>
            <person name="Katayama T."/>
            <person name="Uemura T."/>
            <person name="Hattori Y."/>
        </authorList>
    </citation>
    <scope>NUCLEOTIDE SEQUENCE [LARGE SCALE GENOMIC DNA]</scope>
    <source>
        <strain evidence="4 5">SB-73</strain>
    </source>
</reference>
<protein>
    <recommendedName>
        <fullName evidence="2">mRNA stability protein</fullName>
    </recommendedName>
</protein>
<proteinExistence type="inferred from homology"/>
<evidence type="ECO:0000256" key="3">
    <source>
        <dbReference type="SAM" id="MobiDB-lite"/>
    </source>
</evidence>
<comment type="caution">
    <text evidence="4">The sequence shown here is derived from an EMBL/GenBank/DDBJ whole genome shotgun (WGS) entry which is preliminary data.</text>
</comment>
<feature type="region of interest" description="Disordered" evidence="3">
    <location>
        <begin position="38"/>
        <end position="108"/>
    </location>
</feature>
<evidence type="ECO:0000256" key="2">
    <source>
        <dbReference type="RuleBase" id="RU363120"/>
    </source>
</evidence>